<dbReference type="GO" id="GO:0016787">
    <property type="term" value="F:hydrolase activity"/>
    <property type="evidence" value="ECO:0007669"/>
    <property type="project" value="UniProtKB-KW"/>
</dbReference>
<proteinExistence type="predicted"/>
<dbReference type="SUPFAM" id="SSF54001">
    <property type="entry name" value="Cysteine proteinases"/>
    <property type="match status" value="1"/>
</dbReference>
<dbReference type="Pfam" id="PF05708">
    <property type="entry name" value="Peptidase_C92"/>
    <property type="match status" value="1"/>
</dbReference>
<accession>A0AAQ3QTH1</accession>
<name>A0AAQ3QTH1_9BACT</name>
<keyword evidence="2" id="KW-1185">Reference proteome</keyword>
<evidence type="ECO:0000313" key="1">
    <source>
        <dbReference type="EMBL" id="WOO41341.1"/>
    </source>
</evidence>
<protein>
    <submittedName>
        <fullName evidence="1">YiiX/YebB-like N1pC/P60 family cysteine hydrolase</fullName>
    </submittedName>
</protein>
<dbReference type="Gene3D" id="3.90.1720.10">
    <property type="entry name" value="endopeptidase domain like (from Nostoc punctiforme)"/>
    <property type="match status" value="1"/>
</dbReference>
<dbReference type="RefSeq" id="WP_317833805.1">
    <property type="nucleotide sequence ID" value="NZ_CP136920.1"/>
</dbReference>
<dbReference type="AlphaFoldDB" id="A0AAQ3QTH1"/>
<dbReference type="InterPro" id="IPR024453">
    <property type="entry name" value="Peptidase_C92"/>
</dbReference>
<organism evidence="1 2">
    <name type="scientific">Rubellicoccus peritrichatus</name>
    <dbReference type="NCBI Taxonomy" id="3080537"/>
    <lineage>
        <taxon>Bacteria</taxon>
        <taxon>Pseudomonadati</taxon>
        <taxon>Verrucomicrobiota</taxon>
        <taxon>Opitutia</taxon>
        <taxon>Puniceicoccales</taxon>
        <taxon>Cerasicoccaceae</taxon>
        <taxon>Rubellicoccus</taxon>
    </lineage>
</organism>
<dbReference type="InterPro" id="IPR038765">
    <property type="entry name" value="Papain-like_cys_pep_sf"/>
</dbReference>
<gene>
    <name evidence="1" type="ORF">RZN69_22205</name>
</gene>
<keyword evidence="1" id="KW-0378">Hydrolase</keyword>
<dbReference type="Proteomes" id="UP001304300">
    <property type="component" value="Chromosome"/>
</dbReference>
<reference evidence="1 2" key="1">
    <citation type="submission" date="2023-10" db="EMBL/GenBank/DDBJ databases">
        <title>Rubellicoccus peritrichatus gen. nov., sp. nov., isolated from an algae of coral reef tank.</title>
        <authorList>
            <person name="Luo J."/>
        </authorList>
    </citation>
    <scope>NUCLEOTIDE SEQUENCE [LARGE SCALE GENOMIC DNA]</scope>
    <source>
        <strain evidence="1 2">CR14</strain>
    </source>
</reference>
<sequence length="240" mass="27048">MKTAEALTYPENLLGQAATDTSGLNAWLSIQLHRWVARLVHLTMTAGELVFLLSPLKIGNRNTTAALKLPSNAKAGDLVFAVSNSLRARCLRRAFPDTGYTHVGVLVGSKDCWKIVHARPGTLIHRFRDGGVCEDTWEHFVQESDISDLTIFRAKGSNTEAISKLAKQTAESGQRFDICYELSRQDAVYCTEFIWRLGLAFGQDWVEDRFMRFRFLWLSTKAIRPEAITSSQYLDPIRAH</sequence>
<evidence type="ECO:0000313" key="2">
    <source>
        <dbReference type="Proteomes" id="UP001304300"/>
    </source>
</evidence>
<dbReference type="EMBL" id="CP136920">
    <property type="protein sequence ID" value="WOO41341.1"/>
    <property type="molecule type" value="Genomic_DNA"/>
</dbReference>